<dbReference type="Proteomes" id="UP001597327">
    <property type="component" value="Unassembled WGS sequence"/>
</dbReference>
<evidence type="ECO:0000256" key="1">
    <source>
        <dbReference type="ARBA" id="ARBA00004651"/>
    </source>
</evidence>
<feature type="transmembrane region" description="Helical" evidence="6">
    <location>
        <begin position="181"/>
        <end position="199"/>
    </location>
</feature>
<dbReference type="InterPro" id="IPR003740">
    <property type="entry name" value="YitT"/>
</dbReference>
<dbReference type="PANTHER" id="PTHR33545:SF5">
    <property type="entry name" value="UPF0750 MEMBRANE PROTEIN YITT"/>
    <property type="match status" value="1"/>
</dbReference>
<name>A0ABW4K0P6_9HYPH</name>
<keyword evidence="8" id="KW-1185">Reference proteome</keyword>
<keyword evidence="3 6" id="KW-0812">Transmembrane</keyword>
<reference evidence="8" key="1">
    <citation type="journal article" date="2019" name="Int. J. Syst. Evol. Microbiol.">
        <title>The Global Catalogue of Microorganisms (GCM) 10K type strain sequencing project: providing services to taxonomists for standard genome sequencing and annotation.</title>
        <authorList>
            <consortium name="The Broad Institute Genomics Platform"/>
            <consortium name="The Broad Institute Genome Sequencing Center for Infectious Disease"/>
            <person name="Wu L."/>
            <person name="Ma J."/>
        </authorList>
    </citation>
    <scope>NUCLEOTIDE SEQUENCE [LARGE SCALE GENOMIC DNA]</scope>
    <source>
        <strain evidence="8">JCM 3369</strain>
    </source>
</reference>
<evidence type="ECO:0000256" key="4">
    <source>
        <dbReference type="ARBA" id="ARBA00022989"/>
    </source>
</evidence>
<keyword evidence="4 6" id="KW-1133">Transmembrane helix</keyword>
<evidence type="ECO:0000256" key="5">
    <source>
        <dbReference type="ARBA" id="ARBA00023136"/>
    </source>
</evidence>
<evidence type="ECO:0000256" key="2">
    <source>
        <dbReference type="ARBA" id="ARBA00022475"/>
    </source>
</evidence>
<evidence type="ECO:0000256" key="6">
    <source>
        <dbReference type="SAM" id="Phobius"/>
    </source>
</evidence>
<keyword evidence="2" id="KW-1003">Cell membrane</keyword>
<evidence type="ECO:0000313" key="7">
    <source>
        <dbReference type="EMBL" id="MFD1696080.1"/>
    </source>
</evidence>
<organism evidence="7 8">
    <name type="scientific">Roseibium aestuarii</name>
    <dbReference type="NCBI Taxonomy" id="2600299"/>
    <lineage>
        <taxon>Bacteria</taxon>
        <taxon>Pseudomonadati</taxon>
        <taxon>Pseudomonadota</taxon>
        <taxon>Alphaproteobacteria</taxon>
        <taxon>Hyphomicrobiales</taxon>
        <taxon>Stappiaceae</taxon>
        <taxon>Roseibium</taxon>
    </lineage>
</organism>
<sequence length="209" mass="22312">MSVSDRPDLEPRKPTHTLLDNLQGQAFGILMTAFGVTLLRAAGLVTGQTAGMSLLISYSTGYSFGIVFFLINIPFYLFAWMRMGPGFTLRSLISATMISILADFAPQVIAYSHLNIFVAALLAGATSGVGLIALFRHGASAGGLGILALYIQDRTGFRAGWVQLGVDLCIFAASFLVLAPMAVAASLFGALVLNVIIALNHRKDWYVAH</sequence>
<feature type="transmembrane region" description="Helical" evidence="6">
    <location>
        <begin position="156"/>
        <end position="175"/>
    </location>
</feature>
<evidence type="ECO:0000313" key="8">
    <source>
        <dbReference type="Proteomes" id="UP001597327"/>
    </source>
</evidence>
<dbReference type="EMBL" id="JBHUFA010000004">
    <property type="protein sequence ID" value="MFD1696080.1"/>
    <property type="molecule type" value="Genomic_DNA"/>
</dbReference>
<dbReference type="Pfam" id="PF02588">
    <property type="entry name" value="YitT_membrane"/>
    <property type="match status" value="1"/>
</dbReference>
<dbReference type="InterPro" id="IPR051461">
    <property type="entry name" value="UPF0750_membrane"/>
</dbReference>
<feature type="transmembrane region" description="Helical" evidence="6">
    <location>
        <begin position="62"/>
        <end position="80"/>
    </location>
</feature>
<comment type="caution">
    <text evidence="7">The sequence shown here is derived from an EMBL/GenBank/DDBJ whole genome shotgun (WGS) entry which is preliminary data.</text>
</comment>
<keyword evidence="5 6" id="KW-0472">Membrane</keyword>
<dbReference type="RefSeq" id="WP_149893010.1">
    <property type="nucleotide sequence ID" value="NZ_JBHUFA010000004.1"/>
</dbReference>
<feature type="transmembrane region" description="Helical" evidence="6">
    <location>
        <begin position="92"/>
        <end position="110"/>
    </location>
</feature>
<dbReference type="PANTHER" id="PTHR33545">
    <property type="entry name" value="UPF0750 MEMBRANE PROTEIN YITT-RELATED"/>
    <property type="match status" value="1"/>
</dbReference>
<evidence type="ECO:0000256" key="3">
    <source>
        <dbReference type="ARBA" id="ARBA00022692"/>
    </source>
</evidence>
<protein>
    <submittedName>
        <fullName evidence="7">YitT family protein</fullName>
    </submittedName>
</protein>
<feature type="transmembrane region" description="Helical" evidence="6">
    <location>
        <begin position="116"/>
        <end position="135"/>
    </location>
</feature>
<feature type="transmembrane region" description="Helical" evidence="6">
    <location>
        <begin position="21"/>
        <end position="42"/>
    </location>
</feature>
<proteinExistence type="predicted"/>
<comment type="subcellular location">
    <subcellularLocation>
        <location evidence="1">Cell membrane</location>
        <topology evidence="1">Multi-pass membrane protein</topology>
    </subcellularLocation>
</comment>
<gene>
    <name evidence="7" type="ORF">ACFSC7_11185</name>
</gene>
<accession>A0ABW4K0P6</accession>